<accession>A0A6G1EIH1</accession>
<name>A0A6G1EIH1_9ORYZ</name>
<evidence type="ECO:0000313" key="2">
    <source>
        <dbReference type="EMBL" id="KAF0924214.1"/>
    </source>
</evidence>
<evidence type="ECO:0000256" key="1">
    <source>
        <dbReference type="SAM" id="MobiDB-lite"/>
    </source>
</evidence>
<gene>
    <name evidence="2" type="ORF">E2562_008511</name>
</gene>
<evidence type="ECO:0000313" key="3">
    <source>
        <dbReference type="Proteomes" id="UP000479710"/>
    </source>
</evidence>
<reference evidence="2 3" key="1">
    <citation type="submission" date="2019-11" db="EMBL/GenBank/DDBJ databases">
        <title>Whole genome sequence of Oryza granulata.</title>
        <authorList>
            <person name="Li W."/>
        </authorList>
    </citation>
    <scope>NUCLEOTIDE SEQUENCE [LARGE SCALE GENOMIC DNA]</scope>
    <source>
        <strain evidence="3">cv. Menghai</strain>
        <tissue evidence="2">Leaf</tissue>
    </source>
</reference>
<feature type="non-terminal residue" evidence="2">
    <location>
        <position position="1"/>
    </location>
</feature>
<organism evidence="2 3">
    <name type="scientific">Oryza meyeriana var. granulata</name>
    <dbReference type="NCBI Taxonomy" id="110450"/>
    <lineage>
        <taxon>Eukaryota</taxon>
        <taxon>Viridiplantae</taxon>
        <taxon>Streptophyta</taxon>
        <taxon>Embryophyta</taxon>
        <taxon>Tracheophyta</taxon>
        <taxon>Spermatophyta</taxon>
        <taxon>Magnoliopsida</taxon>
        <taxon>Liliopsida</taxon>
        <taxon>Poales</taxon>
        <taxon>Poaceae</taxon>
        <taxon>BOP clade</taxon>
        <taxon>Oryzoideae</taxon>
        <taxon>Oryzeae</taxon>
        <taxon>Oryzinae</taxon>
        <taxon>Oryza</taxon>
        <taxon>Oryza meyeriana</taxon>
    </lineage>
</organism>
<feature type="compositionally biased region" description="Gly residues" evidence="1">
    <location>
        <begin position="10"/>
        <end position="22"/>
    </location>
</feature>
<dbReference type="Proteomes" id="UP000479710">
    <property type="component" value="Unassembled WGS sequence"/>
</dbReference>
<comment type="caution">
    <text evidence="2">The sequence shown here is derived from an EMBL/GenBank/DDBJ whole genome shotgun (WGS) entry which is preliminary data.</text>
</comment>
<keyword evidence="3" id="KW-1185">Reference proteome</keyword>
<feature type="region of interest" description="Disordered" evidence="1">
    <location>
        <begin position="1"/>
        <end position="86"/>
    </location>
</feature>
<proteinExistence type="predicted"/>
<sequence length="86" mass="8562">AVLKTSRGAGVAGGRAGAGGGEEPAVQAKGAGRAVVGEPAGQGRSRRRRGSGVAEEAGRSRAQGRRRRRTGEGGGMEEAGAGRRRP</sequence>
<dbReference type="EMBL" id="SPHZ02000003">
    <property type="protein sequence ID" value="KAF0924214.1"/>
    <property type="molecule type" value="Genomic_DNA"/>
</dbReference>
<dbReference type="AlphaFoldDB" id="A0A6G1EIH1"/>
<protein>
    <submittedName>
        <fullName evidence="2">Uncharacterized protein</fullName>
    </submittedName>
</protein>